<dbReference type="PANTHER" id="PTHR40765">
    <property type="entry name" value="ESX-2 SECRETION SYSTEM ATPASE ECCB2"/>
    <property type="match status" value="1"/>
</dbReference>
<protein>
    <submittedName>
        <fullName evidence="1">Type VII secretion protein EccB</fullName>
    </submittedName>
</protein>
<name>A0ABV9D6E8_9MICO</name>
<organism evidence="1 2">
    <name type="scientific">Georgenia faecalis</name>
    <dbReference type="NCBI Taxonomy" id="2483799"/>
    <lineage>
        <taxon>Bacteria</taxon>
        <taxon>Bacillati</taxon>
        <taxon>Actinomycetota</taxon>
        <taxon>Actinomycetes</taxon>
        <taxon>Micrococcales</taxon>
        <taxon>Bogoriellaceae</taxon>
        <taxon>Georgenia</taxon>
    </lineage>
</organism>
<gene>
    <name evidence="1" type="primary">eccB</name>
    <name evidence="1" type="ORF">ACFO3F_01680</name>
</gene>
<dbReference type="InterPro" id="IPR044857">
    <property type="entry name" value="T7SS_EccB_R1"/>
</dbReference>
<proteinExistence type="predicted"/>
<evidence type="ECO:0000313" key="1">
    <source>
        <dbReference type="EMBL" id="MFC4553947.1"/>
    </source>
</evidence>
<dbReference type="Proteomes" id="UP001595955">
    <property type="component" value="Unassembled WGS sequence"/>
</dbReference>
<dbReference type="NCBIfam" id="TIGR03919">
    <property type="entry name" value="T7SS_EccB"/>
    <property type="match status" value="1"/>
</dbReference>
<dbReference type="RefSeq" id="WP_122823168.1">
    <property type="nucleotide sequence ID" value="NZ_CP033325.1"/>
</dbReference>
<accession>A0ABV9D6E8</accession>
<dbReference type="InterPro" id="IPR007795">
    <property type="entry name" value="T7SS_EccB"/>
</dbReference>
<comment type="caution">
    <text evidence="1">The sequence shown here is derived from an EMBL/GenBank/DDBJ whole genome shotgun (WGS) entry which is preliminary data.</text>
</comment>
<dbReference type="Gene3D" id="3.30.2390.20">
    <property type="entry name" value="Type VII secretion system EccB, repeat 1 domain"/>
    <property type="match status" value="1"/>
</dbReference>
<reference evidence="2" key="1">
    <citation type="journal article" date="2019" name="Int. J. Syst. Evol. Microbiol.">
        <title>The Global Catalogue of Microorganisms (GCM) 10K type strain sequencing project: providing services to taxonomists for standard genome sequencing and annotation.</title>
        <authorList>
            <consortium name="The Broad Institute Genomics Platform"/>
            <consortium name="The Broad Institute Genome Sequencing Center for Infectious Disease"/>
            <person name="Wu L."/>
            <person name="Ma J."/>
        </authorList>
    </citation>
    <scope>NUCLEOTIDE SEQUENCE [LARGE SCALE GENOMIC DNA]</scope>
    <source>
        <strain evidence="2">JCM 3369</strain>
    </source>
</reference>
<dbReference type="PANTHER" id="PTHR40765:SF2">
    <property type="entry name" value="ESX-2 SECRETION SYSTEM ATPASE ECCB2"/>
    <property type="match status" value="1"/>
</dbReference>
<dbReference type="Pfam" id="PF05108">
    <property type="entry name" value="T7SS_ESX1_EccB"/>
    <property type="match status" value="1"/>
</dbReference>
<evidence type="ECO:0000313" key="2">
    <source>
        <dbReference type="Proteomes" id="UP001595955"/>
    </source>
</evidence>
<sequence length="451" mass="46489">MASKRELIEAHKYSRRRLVSAFVSGTPRGKEVESLSRARPVVAGVVLTGLMVAGVAVSGLLSPGLPEDWDQQGVVITEESGERFLALEGTLFPVINTTSARLQLPAESGFRVEIVPDDAVAAAPRGATIGILGAPDDLPGPAQLLQTGWTSCLAPTGATYLAVDPAVTLEPDPAAAVVLEHEGGQVLVAGGVRYAIPLEGQANVRRVLALDTVPAVPASGTFVDLYTAGTALQWPFERIAGFGETLPQAVGSAKSVGQLVRNTDVGGAPSILTRAGAAPISEFAAALYSVQAPSGLGNEIEVTNADLDTVANDTNPYPPENWPTALPETTTERPCAVLQTSERRATTAFATVPATAEMFGGRRVTVAPGSGALVRMSSTGTGVGPVFLVDQTATRFEVSDPSAETLARLGYADVDLVQVPAPWLALLGDGPELNAEAARAAVSRTLAGTGS</sequence>
<keyword evidence="2" id="KW-1185">Reference proteome</keyword>
<dbReference type="EMBL" id="JBHSGF010000001">
    <property type="protein sequence ID" value="MFC4553947.1"/>
    <property type="molecule type" value="Genomic_DNA"/>
</dbReference>